<reference evidence="2 3" key="1">
    <citation type="journal article" date="2020" name="Mol. Biol. Evol.">
        <title>Interspecific Gene Flow and the Evolution of Specialization in Black and White Rhinoceros.</title>
        <authorList>
            <person name="Moodley Y."/>
            <person name="Westbury M.V."/>
            <person name="Russo I.M."/>
            <person name="Gopalakrishnan S."/>
            <person name="Rakotoarivelo A."/>
            <person name="Olsen R.A."/>
            <person name="Prost S."/>
            <person name="Tunstall T."/>
            <person name="Ryder O.A."/>
            <person name="Dalen L."/>
            <person name="Bruford M.W."/>
        </authorList>
    </citation>
    <scope>NUCLEOTIDE SEQUENCE [LARGE SCALE GENOMIC DNA]</scope>
    <source>
        <strain evidence="2">SBR-YM</strain>
        <tissue evidence="2">Skin</tissue>
    </source>
</reference>
<name>A0A7J7FIV0_DICBM</name>
<dbReference type="AlphaFoldDB" id="A0A7J7FIV0"/>
<dbReference type="PANTHER" id="PTHR13964:SF37">
    <property type="entry name" value="AT-RICH INTERACTIVE DOMAIN-CONTAINING PROTEIN 5B"/>
    <property type="match status" value="1"/>
</dbReference>
<evidence type="ECO:0000313" key="3">
    <source>
        <dbReference type="Proteomes" id="UP000551758"/>
    </source>
</evidence>
<keyword evidence="3" id="KW-1185">Reference proteome</keyword>
<accession>A0A7J7FIV0</accession>
<dbReference type="GO" id="GO:0005634">
    <property type="term" value="C:nucleus"/>
    <property type="evidence" value="ECO:0007669"/>
    <property type="project" value="TreeGrafter"/>
</dbReference>
<dbReference type="PANTHER" id="PTHR13964">
    <property type="entry name" value="RBP-RELATED"/>
    <property type="match status" value="1"/>
</dbReference>
<gene>
    <name evidence="2" type="ORF">HPG69_009247</name>
</gene>
<feature type="compositionally biased region" description="Basic and acidic residues" evidence="1">
    <location>
        <begin position="664"/>
        <end position="683"/>
    </location>
</feature>
<comment type="caution">
    <text evidence="2">The sequence shown here is derived from an EMBL/GenBank/DDBJ whole genome shotgun (WGS) entry which is preliminary data.</text>
</comment>
<dbReference type="EMBL" id="JACDTQ010000544">
    <property type="protein sequence ID" value="KAF5927881.1"/>
    <property type="molecule type" value="Genomic_DNA"/>
</dbReference>
<organism evidence="2 3">
    <name type="scientific">Diceros bicornis minor</name>
    <name type="common">South-central black rhinoceros</name>
    <dbReference type="NCBI Taxonomy" id="77932"/>
    <lineage>
        <taxon>Eukaryota</taxon>
        <taxon>Metazoa</taxon>
        <taxon>Chordata</taxon>
        <taxon>Craniata</taxon>
        <taxon>Vertebrata</taxon>
        <taxon>Euteleostomi</taxon>
        <taxon>Mammalia</taxon>
        <taxon>Eutheria</taxon>
        <taxon>Laurasiatheria</taxon>
        <taxon>Perissodactyla</taxon>
        <taxon>Rhinocerotidae</taxon>
        <taxon>Diceros</taxon>
    </lineage>
</organism>
<evidence type="ECO:0000256" key="1">
    <source>
        <dbReference type="SAM" id="MobiDB-lite"/>
    </source>
</evidence>
<evidence type="ECO:0008006" key="4">
    <source>
        <dbReference type="Google" id="ProtNLM"/>
    </source>
</evidence>
<evidence type="ECO:0000313" key="2">
    <source>
        <dbReference type="EMBL" id="KAF5927881.1"/>
    </source>
</evidence>
<dbReference type="GO" id="GO:0000976">
    <property type="term" value="F:transcription cis-regulatory region binding"/>
    <property type="evidence" value="ECO:0007669"/>
    <property type="project" value="TreeGrafter"/>
</dbReference>
<proteinExistence type="predicted"/>
<feature type="region of interest" description="Disordered" evidence="1">
    <location>
        <begin position="40"/>
        <end position="230"/>
    </location>
</feature>
<feature type="region of interest" description="Disordered" evidence="1">
    <location>
        <begin position="660"/>
        <end position="698"/>
    </location>
</feature>
<feature type="compositionally biased region" description="Pro residues" evidence="1">
    <location>
        <begin position="166"/>
        <end position="176"/>
    </location>
</feature>
<dbReference type="GO" id="GO:0006357">
    <property type="term" value="P:regulation of transcription by RNA polymerase II"/>
    <property type="evidence" value="ECO:0007669"/>
    <property type="project" value="TreeGrafter"/>
</dbReference>
<dbReference type="Proteomes" id="UP000551758">
    <property type="component" value="Unassembled WGS sequence"/>
</dbReference>
<protein>
    <recommendedName>
        <fullName evidence="4">AT-rich interactive domain-containing protein 5B</fullName>
    </recommendedName>
</protein>
<feature type="compositionally biased region" description="Basic and acidic residues" evidence="1">
    <location>
        <begin position="75"/>
        <end position="87"/>
    </location>
</feature>
<feature type="region of interest" description="Disordered" evidence="1">
    <location>
        <begin position="521"/>
        <end position="548"/>
    </location>
</feature>
<sequence>MLPNKDEESFLLLYEMQMMRTCAIDVSRILILPYERFIKGEEDKPLPPIKPRKQENSSQENENKTKVSGTKRIKHEIPKSKKEKENAPKPQDASEVSSEQEKEQETLNQKSITEPLPAADMKKKMEGYQDFAARPLASRADPEKDNKTDQGANNEKAAEEAGEKGPAPPLSGAPPAPERDPALIPGAGKPSLTSPSALVDSKQEPKPCCFTESPENELQEASFPSFPTTQPLLANQSEMEEDKLPAMADYIANCTVKVDQLGSDDIHNALKQTPKVLVVQSFDMFKDKDLTGPMNENHGLNYTPLLYSRGNPGIMSPLAKKKLLSQVSGASLSSSYPYGSPPPLISKKKLIARDDLCSGLSQAHHGQSTDHMAVSRPSVIQHVQSFRSKPSEERKSINDIFKHEKLSRSDPHRCSFSKHHLSPLAESYVLKQEIQEGKEKLLEKRALPHSHMPSFLADFYSSPHLHSLYRHTEHHLHNEQTSKYPCRDIYRESENSSFPSHKHQEKLHVNYLASLHLPDKKSAAAEAPTDDQPTDLSLPKNPHKPTGKVLGLAHSAPGPQESKGISQFQVISSQSRDCHPKACRVSPMTMSAPKKYPESFSRSGKPHHVRLENFRKMEGMVHPILHRKMSPQNIGAARPIKRSLEDLDLVIAGKKARAVSPMDASKEVSGKEKASEQESEGSKAAHGGHSGGASEGHKLPLSSPIFPGLYSGSLCNSGLNSRLPAGYSHSLQYLKNQTVLSPLMQPLAFHSLVMQRGIFTSPTNSQQLYRHLAAATPVGSSYGDLLHNSIYPLAAINPQAAFPSSQLSSVHPSTKL</sequence>
<dbReference type="InterPro" id="IPR051232">
    <property type="entry name" value="ARID/SWI1_ChromRemod"/>
</dbReference>